<proteinExistence type="predicted"/>
<evidence type="ECO:0000256" key="11">
    <source>
        <dbReference type="ARBA" id="ARBA00023136"/>
    </source>
</evidence>
<evidence type="ECO:0000256" key="7">
    <source>
        <dbReference type="ARBA" id="ARBA00022777"/>
    </source>
</evidence>
<evidence type="ECO:0000259" key="13">
    <source>
        <dbReference type="PROSITE" id="PS50109"/>
    </source>
</evidence>
<dbReference type="InterPro" id="IPR036097">
    <property type="entry name" value="HisK_dim/P_sf"/>
</dbReference>
<dbReference type="SMART" id="SM00388">
    <property type="entry name" value="HisKA"/>
    <property type="match status" value="1"/>
</dbReference>
<dbReference type="CDD" id="cd00156">
    <property type="entry name" value="REC"/>
    <property type="match status" value="1"/>
</dbReference>
<dbReference type="InterPro" id="IPR050351">
    <property type="entry name" value="BphY/WalK/GraS-like"/>
</dbReference>
<keyword evidence="10" id="KW-0902">Two-component regulatory system</keyword>
<reference evidence="17" key="1">
    <citation type="submission" date="2016-10" db="EMBL/GenBank/DDBJ databases">
        <authorList>
            <person name="Varghese N."/>
            <person name="Submissions S."/>
        </authorList>
    </citation>
    <scope>NUCLEOTIDE SEQUENCE [LARGE SCALE GENOMIC DNA]</scope>
    <source>
        <strain evidence="17">CGMCC 1.10119</strain>
    </source>
</reference>
<keyword evidence="4" id="KW-0808">Transferase</keyword>
<dbReference type="CDD" id="cd00130">
    <property type="entry name" value="PAS"/>
    <property type="match status" value="1"/>
</dbReference>
<feature type="domain" description="Response regulatory" evidence="14">
    <location>
        <begin position="14"/>
        <end position="130"/>
    </location>
</feature>
<dbReference type="SMART" id="SM00448">
    <property type="entry name" value="REC"/>
    <property type="match status" value="1"/>
</dbReference>
<dbReference type="InterPro" id="IPR000014">
    <property type="entry name" value="PAS"/>
</dbReference>
<dbReference type="Gene3D" id="1.10.287.130">
    <property type="match status" value="1"/>
</dbReference>
<dbReference type="PROSITE" id="PS50110">
    <property type="entry name" value="RESPONSE_REGULATORY"/>
    <property type="match status" value="1"/>
</dbReference>
<dbReference type="Gene3D" id="3.30.450.20">
    <property type="entry name" value="PAS domain"/>
    <property type="match status" value="1"/>
</dbReference>
<evidence type="ECO:0000256" key="5">
    <source>
        <dbReference type="ARBA" id="ARBA00022692"/>
    </source>
</evidence>
<dbReference type="PANTHER" id="PTHR42878">
    <property type="entry name" value="TWO-COMPONENT HISTIDINE KINASE"/>
    <property type="match status" value="1"/>
</dbReference>
<dbReference type="PROSITE" id="PS50112">
    <property type="entry name" value="PAS"/>
    <property type="match status" value="1"/>
</dbReference>
<dbReference type="PROSITE" id="PS50109">
    <property type="entry name" value="HIS_KIN"/>
    <property type="match status" value="1"/>
</dbReference>
<feature type="modified residue" description="4-aspartylphosphate" evidence="12">
    <location>
        <position position="65"/>
    </location>
</feature>
<evidence type="ECO:0000256" key="8">
    <source>
        <dbReference type="ARBA" id="ARBA00022840"/>
    </source>
</evidence>
<dbReference type="SUPFAM" id="SSF55785">
    <property type="entry name" value="PYP-like sensor domain (PAS domain)"/>
    <property type="match status" value="1"/>
</dbReference>
<keyword evidence="8" id="KW-0067">ATP-binding</keyword>
<dbReference type="SMART" id="SM00091">
    <property type="entry name" value="PAS"/>
    <property type="match status" value="1"/>
</dbReference>
<dbReference type="Pfam" id="PF13188">
    <property type="entry name" value="PAS_8"/>
    <property type="match status" value="1"/>
</dbReference>
<evidence type="ECO:0000256" key="10">
    <source>
        <dbReference type="ARBA" id="ARBA00023012"/>
    </source>
</evidence>
<evidence type="ECO:0000256" key="9">
    <source>
        <dbReference type="ARBA" id="ARBA00022989"/>
    </source>
</evidence>
<dbReference type="PANTHER" id="PTHR42878:SF7">
    <property type="entry name" value="SENSOR HISTIDINE KINASE GLRK"/>
    <property type="match status" value="1"/>
</dbReference>
<comment type="subcellular location">
    <subcellularLocation>
        <location evidence="2">Membrane</location>
        <topology evidence="2">Multi-pass membrane protein</topology>
    </subcellularLocation>
</comment>
<accession>A0A1G9YG31</accession>
<dbReference type="GO" id="GO:0000155">
    <property type="term" value="F:phosphorelay sensor kinase activity"/>
    <property type="evidence" value="ECO:0007669"/>
    <property type="project" value="InterPro"/>
</dbReference>
<gene>
    <name evidence="16" type="ORF">SAMN04487949_3267</name>
</gene>
<keyword evidence="17" id="KW-1185">Reference proteome</keyword>
<dbReference type="CDD" id="cd00082">
    <property type="entry name" value="HisKA"/>
    <property type="match status" value="1"/>
</dbReference>
<dbReference type="GO" id="GO:0005524">
    <property type="term" value="F:ATP binding"/>
    <property type="evidence" value="ECO:0007669"/>
    <property type="project" value="UniProtKB-KW"/>
</dbReference>
<dbReference type="SUPFAM" id="SSF55874">
    <property type="entry name" value="ATPase domain of HSP90 chaperone/DNA topoisomerase II/histidine kinase"/>
    <property type="match status" value="1"/>
</dbReference>
<dbReference type="SUPFAM" id="SSF47384">
    <property type="entry name" value="Homodimeric domain of signal transducing histidine kinase"/>
    <property type="match status" value="1"/>
</dbReference>
<dbReference type="NCBIfam" id="TIGR00229">
    <property type="entry name" value="sensory_box"/>
    <property type="match status" value="1"/>
</dbReference>
<feature type="domain" description="Histidine kinase" evidence="13">
    <location>
        <begin position="274"/>
        <end position="473"/>
    </location>
</feature>
<evidence type="ECO:0000256" key="4">
    <source>
        <dbReference type="ARBA" id="ARBA00022679"/>
    </source>
</evidence>
<dbReference type="AlphaFoldDB" id="A0A1G9YG31"/>
<dbReference type="SUPFAM" id="SSF52172">
    <property type="entry name" value="CheY-like"/>
    <property type="match status" value="1"/>
</dbReference>
<dbReference type="STRING" id="660521.SAMN04487949_3267"/>
<dbReference type="Pfam" id="PF00512">
    <property type="entry name" value="HisKA"/>
    <property type="match status" value="1"/>
</dbReference>
<protein>
    <recommendedName>
        <fullName evidence="3">histidine kinase</fullName>
        <ecNumber evidence="3">2.7.13.3</ecNumber>
    </recommendedName>
</protein>
<comment type="catalytic activity">
    <reaction evidence="1">
        <text>ATP + protein L-histidine = ADP + protein N-phospho-L-histidine.</text>
        <dbReference type="EC" id="2.7.13.3"/>
    </reaction>
</comment>
<organism evidence="16 17">
    <name type="scientific">Halogranum gelatinilyticum</name>
    <dbReference type="NCBI Taxonomy" id="660521"/>
    <lineage>
        <taxon>Archaea</taxon>
        <taxon>Methanobacteriati</taxon>
        <taxon>Methanobacteriota</taxon>
        <taxon>Stenosarchaea group</taxon>
        <taxon>Halobacteria</taxon>
        <taxon>Halobacteriales</taxon>
        <taxon>Haloferacaceae</taxon>
    </lineage>
</organism>
<keyword evidence="5" id="KW-0812">Transmembrane</keyword>
<dbReference type="InterPro" id="IPR036890">
    <property type="entry name" value="HATPase_C_sf"/>
</dbReference>
<name>A0A1G9YG31_9EURY</name>
<keyword evidence="11" id="KW-0472">Membrane</keyword>
<evidence type="ECO:0000259" key="15">
    <source>
        <dbReference type="PROSITE" id="PS50112"/>
    </source>
</evidence>
<evidence type="ECO:0000256" key="1">
    <source>
        <dbReference type="ARBA" id="ARBA00000085"/>
    </source>
</evidence>
<dbReference type="CDD" id="cd00075">
    <property type="entry name" value="HATPase"/>
    <property type="match status" value="1"/>
</dbReference>
<keyword evidence="6" id="KW-0547">Nucleotide-binding</keyword>
<dbReference type="GO" id="GO:0016020">
    <property type="term" value="C:membrane"/>
    <property type="evidence" value="ECO:0007669"/>
    <property type="project" value="UniProtKB-SubCell"/>
</dbReference>
<evidence type="ECO:0000313" key="16">
    <source>
        <dbReference type="EMBL" id="SDN07455.1"/>
    </source>
</evidence>
<dbReference type="InterPro" id="IPR003661">
    <property type="entry name" value="HisK_dim/P_dom"/>
</dbReference>
<dbReference type="Gene3D" id="3.40.50.2300">
    <property type="match status" value="1"/>
</dbReference>
<dbReference type="EMBL" id="FNHL01000005">
    <property type="protein sequence ID" value="SDN07455.1"/>
    <property type="molecule type" value="Genomic_DNA"/>
</dbReference>
<dbReference type="Pfam" id="PF02518">
    <property type="entry name" value="HATPase_c"/>
    <property type="match status" value="1"/>
</dbReference>
<dbReference type="InterPro" id="IPR035965">
    <property type="entry name" value="PAS-like_dom_sf"/>
</dbReference>
<dbReference type="InterPro" id="IPR003594">
    <property type="entry name" value="HATPase_dom"/>
</dbReference>
<dbReference type="EC" id="2.7.13.3" evidence="3"/>
<dbReference type="GO" id="GO:0030295">
    <property type="term" value="F:protein kinase activator activity"/>
    <property type="evidence" value="ECO:0007669"/>
    <property type="project" value="TreeGrafter"/>
</dbReference>
<dbReference type="Gene3D" id="3.30.565.10">
    <property type="entry name" value="Histidine kinase-like ATPase, C-terminal domain"/>
    <property type="match status" value="1"/>
</dbReference>
<dbReference type="GO" id="GO:0007234">
    <property type="term" value="P:osmosensory signaling via phosphorelay pathway"/>
    <property type="evidence" value="ECO:0007669"/>
    <property type="project" value="TreeGrafter"/>
</dbReference>
<evidence type="ECO:0000313" key="17">
    <source>
        <dbReference type="Proteomes" id="UP000199451"/>
    </source>
</evidence>
<keyword evidence="9" id="KW-1133">Transmembrane helix</keyword>
<feature type="domain" description="PAS" evidence="15">
    <location>
        <begin position="145"/>
        <end position="191"/>
    </location>
</feature>
<evidence type="ECO:0000259" key="14">
    <source>
        <dbReference type="PROSITE" id="PS50110"/>
    </source>
</evidence>
<dbReference type="Proteomes" id="UP000199451">
    <property type="component" value="Unassembled WGS sequence"/>
</dbReference>
<evidence type="ECO:0000256" key="12">
    <source>
        <dbReference type="PROSITE-ProRule" id="PRU00169"/>
    </source>
</evidence>
<dbReference type="SMART" id="SM00387">
    <property type="entry name" value="HATPase_c"/>
    <property type="match status" value="1"/>
</dbReference>
<keyword evidence="7" id="KW-0418">Kinase</keyword>
<keyword evidence="12" id="KW-0597">Phosphoprotein</keyword>
<dbReference type="GO" id="GO:0000156">
    <property type="term" value="F:phosphorelay response regulator activity"/>
    <property type="evidence" value="ECO:0007669"/>
    <property type="project" value="TreeGrafter"/>
</dbReference>
<evidence type="ECO:0000256" key="6">
    <source>
        <dbReference type="ARBA" id="ARBA00022741"/>
    </source>
</evidence>
<sequence length="473" mass="52087">MSSHPTISESSSVCVLCVDDEPGLAELVGTFLEQAHGSITGVPEERVTEALAYFEEHDVDAIVSDFDMPNLTGLDFLEEIREQDPSVPFILNTGKGSEEIASEAISMGVTEYMQKESGTDQYAVLANRVLNAVEQYRTEQDLQDERARFQAVFKEASDAMIIADDDGTYVDVNSAACDLFDRSEDDLLGKTAADFTDDDFNFDTAWDSFKEERTERGVFPVERPDGTVVVAEYAASANIMDGKHLSVLRDITERREFDRKLSIQKERLNEFAGVLSHDLQNPVQVAQGHVGHLRNGVDDGDRERHLDAISDAVTRIDHVIKDVLAISRENSDSRETTEVELSAIAADIWQRVNPRGTDPEIEPGLVVTADEGRLERLLTNLFRNSIEHGRQAVTVSVGRLTEDAGFFVEDDGPGIPVDTRKAVFDWQHSTKDGGTGIGLKSVEQAAESEGWSVSIAEGTHGGARFEFQTDSPV</sequence>
<dbReference type="Pfam" id="PF00072">
    <property type="entry name" value="Response_reg"/>
    <property type="match status" value="1"/>
</dbReference>
<dbReference type="InterPro" id="IPR001789">
    <property type="entry name" value="Sig_transdc_resp-reg_receiver"/>
</dbReference>
<dbReference type="InterPro" id="IPR011006">
    <property type="entry name" value="CheY-like_superfamily"/>
</dbReference>
<evidence type="ECO:0000256" key="2">
    <source>
        <dbReference type="ARBA" id="ARBA00004141"/>
    </source>
</evidence>
<evidence type="ECO:0000256" key="3">
    <source>
        <dbReference type="ARBA" id="ARBA00012438"/>
    </source>
</evidence>
<dbReference type="InterPro" id="IPR005467">
    <property type="entry name" value="His_kinase_dom"/>
</dbReference>